<feature type="domain" description="HTH araC/xylS-type" evidence="4">
    <location>
        <begin position="185"/>
        <end position="282"/>
    </location>
</feature>
<evidence type="ECO:0000256" key="3">
    <source>
        <dbReference type="ARBA" id="ARBA00023163"/>
    </source>
</evidence>
<dbReference type="Gene3D" id="2.60.120.10">
    <property type="entry name" value="Jelly Rolls"/>
    <property type="match status" value="1"/>
</dbReference>
<dbReference type="SMART" id="SM00342">
    <property type="entry name" value="HTH_ARAC"/>
    <property type="match status" value="1"/>
</dbReference>
<evidence type="ECO:0000259" key="4">
    <source>
        <dbReference type="PROSITE" id="PS01124"/>
    </source>
</evidence>
<dbReference type="Gene3D" id="1.10.10.60">
    <property type="entry name" value="Homeodomain-like"/>
    <property type="match status" value="2"/>
</dbReference>
<dbReference type="PANTHER" id="PTHR43280:SF2">
    <property type="entry name" value="HTH-TYPE TRANSCRIPTIONAL REGULATOR EXSA"/>
    <property type="match status" value="1"/>
</dbReference>
<dbReference type="InterPro" id="IPR003313">
    <property type="entry name" value="AraC-bd"/>
</dbReference>
<dbReference type="SUPFAM" id="SSF51215">
    <property type="entry name" value="Regulatory protein AraC"/>
    <property type="match status" value="1"/>
</dbReference>
<dbReference type="Proteomes" id="UP000886757">
    <property type="component" value="Unassembled WGS sequence"/>
</dbReference>
<evidence type="ECO:0000313" key="5">
    <source>
        <dbReference type="EMBL" id="HIR13712.1"/>
    </source>
</evidence>
<evidence type="ECO:0000256" key="1">
    <source>
        <dbReference type="ARBA" id="ARBA00023015"/>
    </source>
</evidence>
<reference evidence="5" key="1">
    <citation type="submission" date="2020-10" db="EMBL/GenBank/DDBJ databases">
        <authorList>
            <person name="Gilroy R."/>
        </authorList>
    </citation>
    <scope>NUCLEOTIDE SEQUENCE</scope>
    <source>
        <strain evidence="5">ChiSjej4B22-8148</strain>
    </source>
</reference>
<keyword evidence="3" id="KW-0804">Transcription</keyword>
<evidence type="ECO:0000313" key="6">
    <source>
        <dbReference type="Proteomes" id="UP000886757"/>
    </source>
</evidence>
<dbReference type="GO" id="GO:0043565">
    <property type="term" value="F:sequence-specific DNA binding"/>
    <property type="evidence" value="ECO:0007669"/>
    <property type="project" value="InterPro"/>
</dbReference>
<organism evidence="5 6">
    <name type="scientific">Candidatus Choladousia intestinavium</name>
    <dbReference type="NCBI Taxonomy" id="2840727"/>
    <lineage>
        <taxon>Bacteria</taxon>
        <taxon>Bacillati</taxon>
        <taxon>Bacillota</taxon>
        <taxon>Clostridia</taxon>
        <taxon>Lachnospirales</taxon>
        <taxon>Lachnospiraceae</taxon>
        <taxon>Lachnospiraceae incertae sedis</taxon>
        <taxon>Candidatus Choladousia</taxon>
    </lineage>
</organism>
<comment type="caution">
    <text evidence="5">The sequence shown here is derived from an EMBL/GenBank/DDBJ whole genome shotgun (WGS) entry which is preliminary data.</text>
</comment>
<dbReference type="EMBL" id="DVGK01000081">
    <property type="protein sequence ID" value="HIR13712.1"/>
    <property type="molecule type" value="Genomic_DNA"/>
</dbReference>
<evidence type="ECO:0000256" key="2">
    <source>
        <dbReference type="ARBA" id="ARBA00023125"/>
    </source>
</evidence>
<keyword evidence="1" id="KW-0805">Transcription regulation</keyword>
<proteinExistence type="predicted"/>
<protein>
    <submittedName>
        <fullName evidence="5">Helix-turn-helix transcriptional regulator</fullName>
    </submittedName>
</protein>
<name>A0A9D1ACH7_9FIRM</name>
<gene>
    <name evidence="5" type="ORF">IAB31_07300</name>
</gene>
<dbReference type="PANTHER" id="PTHR43280">
    <property type="entry name" value="ARAC-FAMILY TRANSCRIPTIONAL REGULATOR"/>
    <property type="match status" value="1"/>
</dbReference>
<dbReference type="SUPFAM" id="SSF46689">
    <property type="entry name" value="Homeodomain-like"/>
    <property type="match status" value="2"/>
</dbReference>
<dbReference type="InterPro" id="IPR018062">
    <property type="entry name" value="HTH_AraC-typ_CS"/>
</dbReference>
<sequence>MENQKQLSPKTGYLNTDFRLFYLTTREGREFQSHYHDFHKLLVFFQGNVSYVIEGETYQLQPKDIVLVPAGEVHHPIIHTPAPYERLISYLSPGFFNLCMQEGADLYQCFRQCIQNRSHVIRLNPSESAPVFSLLSGLSQEVLENGFASLLYQRSLFLQFLILLNRSLLAQAPVFLSASSHPLVQKALSYINSHLQHPLSVDEIASFCYVNRSYLMHLFRKETGSTLGSYIAEKRLFYARSLIRSGVPVTEACLLSGFPSYSSFYRAYKKKFGNPPKDSRNLHLSVR</sequence>
<dbReference type="PROSITE" id="PS01124">
    <property type="entry name" value="HTH_ARAC_FAMILY_2"/>
    <property type="match status" value="1"/>
</dbReference>
<dbReference type="AlphaFoldDB" id="A0A9D1ACH7"/>
<dbReference type="GO" id="GO:0003700">
    <property type="term" value="F:DNA-binding transcription factor activity"/>
    <property type="evidence" value="ECO:0007669"/>
    <property type="project" value="InterPro"/>
</dbReference>
<accession>A0A9D1ACH7</accession>
<dbReference type="InterPro" id="IPR009057">
    <property type="entry name" value="Homeodomain-like_sf"/>
</dbReference>
<dbReference type="Pfam" id="PF12833">
    <property type="entry name" value="HTH_18"/>
    <property type="match status" value="1"/>
</dbReference>
<keyword evidence="2" id="KW-0238">DNA-binding</keyword>
<dbReference type="PROSITE" id="PS00041">
    <property type="entry name" value="HTH_ARAC_FAMILY_1"/>
    <property type="match status" value="1"/>
</dbReference>
<reference evidence="5" key="2">
    <citation type="journal article" date="2021" name="PeerJ">
        <title>Extensive microbial diversity within the chicken gut microbiome revealed by metagenomics and culture.</title>
        <authorList>
            <person name="Gilroy R."/>
            <person name="Ravi A."/>
            <person name="Getino M."/>
            <person name="Pursley I."/>
            <person name="Horton D.L."/>
            <person name="Alikhan N.F."/>
            <person name="Baker D."/>
            <person name="Gharbi K."/>
            <person name="Hall N."/>
            <person name="Watson M."/>
            <person name="Adriaenssens E.M."/>
            <person name="Foster-Nyarko E."/>
            <person name="Jarju S."/>
            <person name="Secka A."/>
            <person name="Antonio M."/>
            <person name="Oren A."/>
            <person name="Chaudhuri R.R."/>
            <person name="La Ragione R."/>
            <person name="Hildebrand F."/>
            <person name="Pallen M.J."/>
        </authorList>
    </citation>
    <scope>NUCLEOTIDE SEQUENCE</scope>
    <source>
        <strain evidence="5">ChiSjej4B22-8148</strain>
    </source>
</reference>
<dbReference type="InterPro" id="IPR014710">
    <property type="entry name" value="RmlC-like_jellyroll"/>
</dbReference>
<dbReference type="InterPro" id="IPR037923">
    <property type="entry name" value="HTH-like"/>
</dbReference>
<dbReference type="Pfam" id="PF02311">
    <property type="entry name" value="AraC_binding"/>
    <property type="match status" value="1"/>
</dbReference>
<dbReference type="InterPro" id="IPR018060">
    <property type="entry name" value="HTH_AraC"/>
</dbReference>